<dbReference type="EMBL" id="BIXY01000171">
    <property type="protein sequence ID" value="GCF11913.1"/>
    <property type="molecule type" value="Genomic_DNA"/>
</dbReference>
<dbReference type="SUPFAM" id="SSF53335">
    <property type="entry name" value="S-adenosyl-L-methionine-dependent methyltransferases"/>
    <property type="match status" value="1"/>
</dbReference>
<dbReference type="Gene3D" id="3.40.50.150">
    <property type="entry name" value="Vaccinia Virus protein VP39"/>
    <property type="match status" value="1"/>
</dbReference>
<evidence type="ECO:0000256" key="1">
    <source>
        <dbReference type="ARBA" id="ARBA00022679"/>
    </source>
</evidence>
<evidence type="ECO:0000259" key="2">
    <source>
        <dbReference type="Pfam" id="PF13649"/>
    </source>
</evidence>
<sequence length="253" mass="28494">MNHEYDLIAPFYDIEHAHFAEDLDMYHNFAELCGGKILELACGSGRVMLSLADEGYEITGIDNSSEMLNIAREALTEAGVAARCTLLEQDLCDFHVEQKFRLAIIALGSFAHITKRKDQQRALAAVRAHMSPGGTFIVDISNGDARYMENLSGQVLHQGTWQDDEGNYFTHFVSPASATHTHQLELTHFYDRHVQGGNVERTVVTTQLYLFERSEMELLLEQAGFVVKNVYGDHDLGPYHIESPRMIFIAEAR</sequence>
<dbReference type="InterPro" id="IPR041698">
    <property type="entry name" value="Methyltransf_25"/>
</dbReference>
<feature type="domain" description="Methyltransferase" evidence="2">
    <location>
        <begin position="37"/>
        <end position="134"/>
    </location>
</feature>
<dbReference type="Pfam" id="PF13649">
    <property type="entry name" value="Methyltransf_25"/>
    <property type="match status" value="1"/>
</dbReference>
<protein>
    <submittedName>
        <fullName evidence="3">Type 12 methyltransferase</fullName>
    </submittedName>
</protein>
<dbReference type="Proteomes" id="UP000322530">
    <property type="component" value="Unassembled WGS sequence"/>
</dbReference>
<dbReference type="PANTHER" id="PTHR43861">
    <property type="entry name" value="TRANS-ACONITATE 2-METHYLTRANSFERASE-RELATED"/>
    <property type="match status" value="1"/>
</dbReference>
<proteinExistence type="predicted"/>
<name>A0A5A5TLE5_9CHLR</name>
<keyword evidence="1 3" id="KW-0808">Transferase</keyword>
<dbReference type="AlphaFoldDB" id="A0A5A5TLE5"/>
<accession>A0A5A5TLE5</accession>
<evidence type="ECO:0000313" key="3">
    <source>
        <dbReference type="EMBL" id="GCF11913.1"/>
    </source>
</evidence>
<keyword evidence="3" id="KW-0489">Methyltransferase</keyword>
<evidence type="ECO:0000313" key="4">
    <source>
        <dbReference type="Proteomes" id="UP000322530"/>
    </source>
</evidence>
<dbReference type="GO" id="GO:0032259">
    <property type="term" value="P:methylation"/>
    <property type="evidence" value="ECO:0007669"/>
    <property type="project" value="UniProtKB-KW"/>
</dbReference>
<dbReference type="Gene3D" id="2.20.25.110">
    <property type="entry name" value="S-adenosyl-L-methionine-dependent methyltransferases"/>
    <property type="match status" value="1"/>
</dbReference>
<organism evidence="3 4">
    <name type="scientific">Dictyobacter arantiisoli</name>
    <dbReference type="NCBI Taxonomy" id="2014874"/>
    <lineage>
        <taxon>Bacteria</taxon>
        <taxon>Bacillati</taxon>
        <taxon>Chloroflexota</taxon>
        <taxon>Ktedonobacteria</taxon>
        <taxon>Ktedonobacterales</taxon>
        <taxon>Dictyobacteraceae</taxon>
        <taxon>Dictyobacter</taxon>
    </lineage>
</organism>
<keyword evidence="4" id="KW-1185">Reference proteome</keyword>
<reference evidence="3 4" key="1">
    <citation type="submission" date="2019-01" db="EMBL/GenBank/DDBJ databases">
        <title>Draft genome sequence of Dictyobacter sp. Uno17.</title>
        <authorList>
            <person name="Wang C.M."/>
            <person name="Zheng Y."/>
            <person name="Sakai Y."/>
            <person name="Abe K."/>
            <person name="Yokota A."/>
            <person name="Yabe S."/>
        </authorList>
    </citation>
    <scope>NUCLEOTIDE SEQUENCE [LARGE SCALE GENOMIC DNA]</scope>
    <source>
        <strain evidence="3 4">Uno17</strain>
    </source>
</reference>
<dbReference type="RefSeq" id="WP_172632506.1">
    <property type="nucleotide sequence ID" value="NZ_BIXY01000171.1"/>
</dbReference>
<dbReference type="InterPro" id="IPR029063">
    <property type="entry name" value="SAM-dependent_MTases_sf"/>
</dbReference>
<dbReference type="CDD" id="cd02440">
    <property type="entry name" value="AdoMet_MTases"/>
    <property type="match status" value="1"/>
</dbReference>
<dbReference type="GO" id="GO:0008168">
    <property type="term" value="F:methyltransferase activity"/>
    <property type="evidence" value="ECO:0007669"/>
    <property type="project" value="UniProtKB-KW"/>
</dbReference>
<comment type="caution">
    <text evidence="3">The sequence shown here is derived from an EMBL/GenBank/DDBJ whole genome shotgun (WGS) entry which is preliminary data.</text>
</comment>
<gene>
    <name evidence="3" type="ORF">KDI_54770</name>
</gene>